<dbReference type="EMBL" id="RCBY01000284">
    <property type="protein sequence ID" value="RQH26053.1"/>
    <property type="molecule type" value="Genomic_DNA"/>
</dbReference>
<accession>A0A3N6PID1</accession>
<proteinExistence type="predicted"/>
<keyword evidence="2" id="KW-1185">Reference proteome</keyword>
<protein>
    <submittedName>
        <fullName evidence="1">Uncharacterized protein</fullName>
    </submittedName>
</protein>
<dbReference type="Gene3D" id="3.40.630.10">
    <property type="entry name" value="Zn peptidases"/>
    <property type="match status" value="1"/>
</dbReference>
<comment type="caution">
    <text evidence="1">The sequence shown here is derived from an EMBL/GenBank/DDBJ whole genome shotgun (WGS) entry which is preliminary data.</text>
</comment>
<organism evidence="1 2">
    <name type="scientific">Okeania hirsuta</name>
    <dbReference type="NCBI Taxonomy" id="1458930"/>
    <lineage>
        <taxon>Bacteria</taxon>
        <taxon>Bacillati</taxon>
        <taxon>Cyanobacteriota</taxon>
        <taxon>Cyanophyceae</taxon>
        <taxon>Oscillatoriophycideae</taxon>
        <taxon>Oscillatoriales</taxon>
        <taxon>Microcoleaceae</taxon>
        <taxon>Okeania</taxon>
    </lineage>
</organism>
<gene>
    <name evidence="1" type="ORF">D5R40_28655</name>
</gene>
<sequence length="80" mass="8608">MKGAAEVLVGMKDQLAEGSIHFQQLKKEASGEKRAKLMVQRRVLSDNGVDVIFGLHINSKTEVGHVNYKPGGTGCVIDGD</sequence>
<name>A0A3N6PID1_9CYAN</name>
<reference evidence="1 2" key="1">
    <citation type="journal article" date="2018" name="ACS Chem. Biol.">
        <title>Ketoreductase domain dysfunction expands chemodiversity: malyngamide biosynthesis in the cyanobacterium Okeania hirsuta.</title>
        <authorList>
            <person name="Moss N.A."/>
            <person name="Leao T."/>
            <person name="Rankin M."/>
            <person name="McCullough T.M."/>
            <person name="Qu P."/>
            <person name="Korobeynikov A."/>
            <person name="Smith J.L."/>
            <person name="Gerwick L."/>
            <person name="Gerwick W.H."/>
        </authorList>
    </citation>
    <scope>NUCLEOTIDE SEQUENCE [LARGE SCALE GENOMIC DNA]</scope>
    <source>
        <strain evidence="1 2">PAB10Feb10-1</strain>
    </source>
</reference>
<evidence type="ECO:0000313" key="1">
    <source>
        <dbReference type="EMBL" id="RQH26053.1"/>
    </source>
</evidence>
<dbReference type="AlphaFoldDB" id="A0A3N6PID1"/>
<evidence type="ECO:0000313" key="2">
    <source>
        <dbReference type="Proteomes" id="UP000269154"/>
    </source>
</evidence>
<dbReference type="Proteomes" id="UP000269154">
    <property type="component" value="Unassembled WGS sequence"/>
</dbReference>